<dbReference type="EMBL" id="JANJYI010000008">
    <property type="protein sequence ID" value="KAK2637829.1"/>
    <property type="molecule type" value="Genomic_DNA"/>
</dbReference>
<sequence>MLKHLEQRFNHNEPAPAFNESSPPDSSADCAVPTEDDLNHHFFQPPSDDPLLSTHDSIVNNNGLADIFSAENLQPNSEAADVAGNKISISVFIQRVASPSGPQSKKES</sequence>
<evidence type="ECO:0000256" key="1">
    <source>
        <dbReference type="SAM" id="MobiDB-lite"/>
    </source>
</evidence>
<comment type="caution">
    <text evidence="3">The sequence shown here is derived from an EMBL/GenBank/DDBJ whole genome shotgun (WGS) entry which is preliminary data.</text>
</comment>
<feature type="domain" description="Basic leucine-zipper C-terminal" evidence="2">
    <location>
        <begin position="18"/>
        <end position="98"/>
    </location>
</feature>
<accession>A0AAD9WNE5</accession>
<dbReference type="Pfam" id="PF12498">
    <property type="entry name" value="bZIP_C"/>
    <property type="match status" value="1"/>
</dbReference>
<name>A0AAD9WNE5_9ROSI</name>
<gene>
    <name evidence="3" type="ORF">Ddye_025624</name>
</gene>
<dbReference type="AlphaFoldDB" id="A0AAD9WNE5"/>
<dbReference type="Proteomes" id="UP001280121">
    <property type="component" value="Unassembled WGS sequence"/>
</dbReference>
<organism evidence="3 4">
    <name type="scientific">Dipteronia dyeriana</name>
    <dbReference type="NCBI Taxonomy" id="168575"/>
    <lineage>
        <taxon>Eukaryota</taxon>
        <taxon>Viridiplantae</taxon>
        <taxon>Streptophyta</taxon>
        <taxon>Embryophyta</taxon>
        <taxon>Tracheophyta</taxon>
        <taxon>Spermatophyta</taxon>
        <taxon>Magnoliopsida</taxon>
        <taxon>eudicotyledons</taxon>
        <taxon>Gunneridae</taxon>
        <taxon>Pentapetalae</taxon>
        <taxon>rosids</taxon>
        <taxon>malvids</taxon>
        <taxon>Sapindales</taxon>
        <taxon>Sapindaceae</taxon>
        <taxon>Hippocastanoideae</taxon>
        <taxon>Acereae</taxon>
        <taxon>Dipteronia</taxon>
    </lineage>
</organism>
<evidence type="ECO:0000313" key="4">
    <source>
        <dbReference type="Proteomes" id="UP001280121"/>
    </source>
</evidence>
<feature type="compositionally biased region" description="Basic and acidic residues" evidence="1">
    <location>
        <begin position="1"/>
        <end position="11"/>
    </location>
</feature>
<protein>
    <recommendedName>
        <fullName evidence="2">Basic leucine-zipper C-terminal domain-containing protein</fullName>
    </recommendedName>
</protein>
<reference evidence="3" key="1">
    <citation type="journal article" date="2023" name="Plant J.">
        <title>Genome sequences and population genomics provide insights into the demographic history, inbreeding, and mutation load of two 'living fossil' tree species of Dipteronia.</title>
        <authorList>
            <person name="Feng Y."/>
            <person name="Comes H.P."/>
            <person name="Chen J."/>
            <person name="Zhu S."/>
            <person name="Lu R."/>
            <person name="Zhang X."/>
            <person name="Li P."/>
            <person name="Qiu J."/>
            <person name="Olsen K.M."/>
            <person name="Qiu Y."/>
        </authorList>
    </citation>
    <scope>NUCLEOTIDE SEQUENCE</scope>
    <source>
        <strain evidence="3">KIB01</strain>
    </source>
</reference>
<dbReference type="InterPro" id="IPR020983">
    <property type="entry name" value="Basic_leucine-zipper_C"/>
</dbReference>
<proteinExistence type="predicted"/>
<keyword evidence="4" id="KW-1185">Reference proteome</keyword>
<feature type="region of interest" description="Disordered" evidence="1">
    <location>
        <begin position="1"/>
        <end position="51"/>
    </location>
</feature>
<evidence type="ECO:0000259" key="2">
    <source>
        <dbReference type="Pfam" id="PF12498"/>
    </source>
</evidence>
<evidence type="ECO:0000313" key="3">
    <source>
        <dbReference type="EMBL" id="KAK2637829.1"/>
    </source>
</evidence>